<dbReference type="InterPro" id="IPR013249">
    <property type="entry name" value="RNA_pol_sigma70_r4_t2"/>
</dbReference>
<evidence type="ECO:0000313" key="8">
    <source>
        <dbReference type="Proteomes" id="UP000307790"/>
    </source>
</evidence>
<dbReference type="InterPro" id="IPR007627">
    <property type="entry name" value="RNA_pol_sigma70_r2"/>
</dbReference>
<dbReference type="GO" id="GO:0006352">
    <property type="term" value="P:DNA-templated transcription initiation"/>
    <property type="evidence" value="ECO:0007669"/>
    <property type="project" value="InterPro"/>
</dbReference>
<dbReference type="SUPFAM" id="SSF88659">
    <property type="entry name" value="Sigma3 and sigma4 domains of RNA polymerase sigma factors"/>
    <property type="match status" value="1"/>
</dbReference>
<protein>
    <submittedName>
        <fullName evidence="7">Sigma-70 family RNA polymerase sigma factor</fullName>
    </submittedName>
</protein>
<comment type="similarity">
    <text evidence="1">Belongs to the sigma-70 factor family. ECF subfamily.</text>
</comment>
<feature type="domain" description="RNA polymerase sigma factor 70 region 4 type 2" evidence="6">
    <location>
        <begin position="136"/>
        <end position="186"/>
    </location>
</feature>
<dbReference type="CDD" id="cd06171">
    <property type="entry name" value="Sigma70_r4"/>
    <property type="match status" value="1"/>
</dbReference>
<dbReference type="Gene3D" id="1.10.10.10">
    <property type="entry name" value="Winged helix-like DNA-binding domain superfamily/Winged helix DNA-binding domain"/>
    <property type="match status" value="1"/>
</dbReference>
<dbReference type="EMBL" id="VCBC01000014">
    <property type="protein sequence ID" value="TLU61846.1"/>
    <property type="molecule type" value="Genomic_DNA"/>
</dbReference>
<dbReference type="InterPro" id="IPR039425">
    <property type="entry name" value="RNA_pol_sigma-70-like"/>
</dbReference>
<dbReference type="Pfam" id="PF04542">
    <property type="entry name" value="Sigma70_r2"/>
    <property type="match status" value="1"/>
</dbReference>
<keyword evidence="3" id="KW-0731">Sigma factor</keyword>
<evidence type="ECO:0000313" key="7">
    <source>
        <dbReference type="EMBL" id="TLU61846.1"/>
    </source>
</evidence>
<keyword evidence="2" id="KW-0805">Transcription regulation</keyword>
<dbReference type="NCBIfam" id="TIGR02937">
    <property type="entry name" value="sigma70-ECF"/>
    <property type="match status" value="1"/>
</dbReference>
<proteinExistence type="inferred from homology"/>
<evidence type="ECO:0000256" key="4">
    <source>
        <dbReference type="ARBA" id="ARBA00023163"/>
    </source>
</evidence>
<dbReference type="InterPro" id="IPR014284">
    <property type="entry name" value="RNA_pol_sigma-70_dom"/>
</dbReference>
<dbReference type="Proteomes" id="UP000307790">
    <property type="component" value="Unassembled WGS sequence"/>
</dbReference>
<organism evidence="7 8">
    <name type="scientific">Thalassotalea litorea</name>
    <dbReference type="NCBI Taxonomy" id="2020715"/>
    <lineage>
        <taxon>Bacteria</taxon>
        <taxon>Pseudomonadati</taxon>
        <taxon>Pseudomonadota</taxon>
        <taxon>Gammaproteobacteria</taxon>
        <taxon>Alteromonadales</taxon>
        <taxon>Colwelliaceae</taxon>
        <taxon>Thalassotalea</taxon>
    </lineage>
</organism>
<comment type="caution">
    <text evidence="7">The sequence shown here is derived from an EMBL/GenBank/DDBJ whole genome shotgun (WGS) entry which is preliminary data.</text>
</comment>
<dbReference type="InterPro" id="IPR013324">
    <property type="entry name" value="RNA_pol_sigma_r3/r4-like"/>
</dbReference>
<dbReference type="GO" id="GO:0016987">
    <property type="term" value="F:sigma factor activity"/>
    <property type="evidence" value="ECO:0007669"/>
    <property type="project" value="UniProtKB-KW"/>
</dbReference>
<dbReference type="AlphaFoldDB" id="A0A5R9IE05"/>
<reference evidence="7 8" key="1">
    <citation type="submission" date="2019-05" db="EMBL/GenBank/DDBJ databases">
        <title>Genome sequences of Thalassotalea litorea 1K03283.</title>
        <authorList>
            <person name="Zhang D."/>
        </authorList>
    </citation>
    <scope>NUCLEOTIDE SEQUENCE [LARGE SCALE GENOMIC DNA]</scope>
    <source>
        <strain evidence="7 8">MCCC 1K03283</strain>
    </source>
</reference>
<name>A0A5R9IE05_9GAMM</name>
<dbReference type="InterPro" id="IPR013325">
    <property type="entry name" value="RNA_pol_sigma_r2"/>
</dbReference>
<feature type="domain" description="RNA polymerase sigma-70 region 2" evidence="5">
    <location>
        <begin position="40"/>
        <end position="107"/>
    </location>
</feature>
<dbReference type="PANTHER" id="PTHR43133:SF46">
    <property type="entry name" value="RNA POLYMERASE SIGMA-70 FACTOR ECF SUBFAMILY"/>
    <property type="match status" value="1"/>
</dbReference>
<keyword evidence="8" id="KW-1185">Reference proteome</keyword>
<evidence type="ECO:0000256" key="2">
    <source>
        <dbReference type="ARBA" id="ARBA00023015"/>
    </source>
</evidence>
<dbReference type="Pfam" id="PF08281">
    <property type="entry name" value="Sigma70_r4_2"/>
    <property type="match status" value="1"/>
</dbReference>
<dbReference type="GO" id="GO:0003677">
    <property type="term" value="F:DNA binding"/>
    <property type="evidence" value="ECO:0007669"/>
    <property type="project" value="InterPro"/>
</dbReference>
<dbReference type="SUPFAM" id="SSF88946">
    <property type="entry name" value="Sigma2 domain of RNA polymerase sigma factors"/>
    <property type="match status" value="1"/>
</dbReference>
<dbReference type="InterPro" id="IPR036388">
    <property type="entry name" value="WH-like_DNA-bd_sf"/>
</dbReference>
<evidence type="ECO:0000256" key="3">
    <source>
        <dbReference type="ARBA" id="ARBA00023082"/>
    </source>
</evidence>
<evidence type="ECO:0000259" key="6">
    <source>
        <dbReference type="Pfam" id="PF08281"/>
    </source>
</evidence>
<sequence length="200" mass="23487">MRLNHKNNFGRISISGFNQLISRSVIEKAQANDQQSRAQIYKTYANACYTLAYRLCYEQMLAEDIVSEVFIKAFSQLHQFRFQGPFPGWLRRIVVHESFNKIKSERKFYTTNDEEILEIETTDLFSTNWLSACIDLDYLLKQLPPKQRAVMILHELEGFKHKEIAELFGKSESFSKTTLTRAYQSLKMMVTEQEQQHALK</sequence>
<gene>
    <name evidence="7" type="ORF">FE810_13590</name>
</gene>
<dbReference type="Gene3D" id="1.10.1740.10">
    <property type="match status" value="1"/>
</dbReference>
<evidence type="ECO:0000259" key="5">
    <source>
        <dbReference type="Pfam" id="PF04542"/>
    </source>
</evidence>
<dbReference type="OrthoDB" id="9780326at2"/>
<accession>A0A5R9IE05</accession>
<dbReference type="PANTHER" id="PTHR43133">
    <property type="entry name" value="RNA POLYMERASE ECF-TYPE SIGMA FACTO"/>
    <property type="match status" value="1"/>
</dbReference>
<evidence type="ECO:0000256" key="1">
    <source>
        <dbReference type="ARBA" id="ARBA00010641"/>
    </source>
</evidence>
<keyword evidence="4" id="KW-0804">Transcription</keyword>